<name>A0A0S3QXJ1_PHAAN</name>
<accession>A0A0S3QXJ1</accession>
<organism evidence="1 2">
    <name type="scientific">Vigna angularis var. angularis</name>
    <dbReference type="NCBI Taxonomy" id="157739"/>
    <lineage>
        <taxon>Eukaryota</taxon>
        <taxon>Viridiplantae</taxon>
        <taxon>Streptophyta</taxon>
        <taxon>Embryophyta</taxon>
        <taxon>Tracheophyta</taxon>
        <taxon>Spermatophyta</taxon>
        <taxon>Magnoliopsida</taxon>
        <taxon>eudicotyledons</taxon>
        <taxon>Gunneridae</taxon>
        <taxon>Pentapetalae</taxon>
        <taxon>rosids</taxon>
        <taxon>fabids</taxon>
        <taxon>Fabales</taxon>
        <taxon>Fabaceae</taxon>
        <taxon>Papilionoideae</taxon>
        <taxon>50 kb inversion clade</taxon>
        <taxon>NPAAA clade</taxon>
        <taxon>indigoferoid/millettioid clade</taxon>
        <taxon>Phaseoleae</taxon>
        <taxon>Vigna</taxon>
    </lineage>
</organism>
<dbReference type="AlphaFoldDB" id="A0A0S3QXJ1"/>
<proteinExistence type="predicted"/>
<evidence type="ECO:0000313" key="2">
    <source>
        <dbReference type="Proteomes" id="UP000291084"/>
    </source>
</evidence>
<dbReference type="Proteomes" id="UP000291084">
    <property type="component" value="Chromosome 1"/>
</dbReference>
<protein>
    <submittedName>
        <fullName evidence="1">Uncharacterized protein</fullName>
    </submittedName>
</protein>
<evidence type="ECO:0000313" key="1">
    <source>
        <dbReference type="EMBL" id="BAT73013.1"/>
    </source>
</evidence>
<gene>
    <name evidence="1" type="primary">Vigan.01G046700</name>
    <name evidence="1" type="ORF">VIGAN_01046700</name>
</gene>
<sequence length="81" mass="9679">RFCVLYLKLMLYSKLLKLTTKKKNTCFNMLNLIPTHKEESMKQLYMVTFYPSYTMLYLKLNPLTFSLEHFNLISSTTLVEL</sequence>
<keyword evidence="2" id="KW-1185">Reference proteome</keyword>
<feature type="non-terminal residue" evidence="1">
    <location>
        <position position="1"/>
    </location>
</feature>
<dbReference type="EMBL" id="AP015034">
    <property type="protein sequence ID" value="BAT73013.1"/>
    <property type="molecule type" value="Genomic_DNA"/>
</dbReference>
<reference evidence="1 2" key="1">
    <citation type="journal article" date="2015" name="Sci. Rep.">
        <title>The power of single molecule real-time sequencing technology in the de novo assembly of a eukaryotic genome.</title>
        <authorList>
            <person name="Sakai H."/>
            <person name="Naito K."/>
            <person name="Ogiso-Tanaka E."/>
            <person name="Takahashi Y."/>
            <person name="Iseki K."/>
            <person name="Muto C."/>
            <person name="Satou K."/>
            <person name="Teruya K."/>
            <person name="Shiroma A."/>
            <person name="Shimoji M."/>
            <person name="Hirano T."/>
            <person name="Itoh T."/>
            <person name="Kaga A."/>
            <person name="Tomooka N."/>
        </authorList>
    </citation>
    <scope>NUCLEOTIDE SEQUENCE [LARGE SCALE GENOMIC DNA]</scope>
    <source>
        <strain evidence="2">cv. Shumari</strain>
    </source>
</reference>